<dbReference type="PANTHER" id="PTHR45824:SF29">
    <property type="entry name" value="GH16843P"/>
    <property type="match status" value="1"/>
</dbReference>
<sequence>MVDVDHHSTGDAAAPESATQGTSRDDEVPDRTPAAKAAQARCLAALEASRPRPTTDEEREQIHHLQQELKQAGLVEEPHVASWLTERCARRYLRSHRHHYGPARDALRRSIQWRLHTRPESAQCQACERNPRAHTYRRVGYARTGEPVIFSVFAGGEDLVPRNNVEHLMVHLEQSVGSGARWPDRDPYPETYIWVLHFAGYGLRHMNPAVGRACLKLFSEHYPERLRMALIIDAPVVFRGLWLALRPFLEAQTQDRLVFMSERVSAQAFPLLFPPELCAWFAREFREVHDAGALKCKDIWSERSPARDADRQPLEVLFPGEGKTNTEGTEQRA</sequence>
<reference evidence="3 4" key="1">
    <citation type="submission" date="2022-07" db="EMBL/GenBank/DDBJ databases">
        <title>Genome-wide signatures of adaptation to extreme environments.</title>
        <authorList>
            <person name="Cho C.H."/>
            <person name="Yoon H.S."/>
        </authorList>
    </citation>
    <scope>NUCLEOTIDE SEQUENCE [LARGE SCALE GENOMIC DNA]</scope>
    <source>
        <strain evidence="3 4">DBV 063 E5</strain>
    </source>
</reference>
<dbReference type="PROSITE" id="PS50191">
    <property type="entry name" value="CRAL_TRIO"/>
    <property type="match status" value="1"/>
</dbReference>
<feature type="region of interest" description="Disordered" evidence="1">
    <location>
        <begin position="303"/>
        <end position="333"/>
    </location>
</feature>
<feature type="region of interest" description="Disordered" evidence="1">
    <location>
        <begin position="1"/>
        <end position="40"/>
    </location>
</feature>
<protein>
    <recommendedName>
        <fullName evidence="2">CRAL-TRIO domain-containing protein</fullName>
    </recommendedName>
</protein>
<dbReference type="CDD" id="cd00170">
    <property type="entry name" value="SEC14"/>
    <property type="match status" value="1"/>
</dbReference>
<dbReference type="Pfam" id="PF00650">
    <property type="entry name" value="CRAL_TRIO"/>
    <property type="match status" value="1"/>
</dbReference>
<evidence type="ECO:0000256" key="1">
    <source>
        <dbReference type="SAM" id="MobiDB-lite"/>
    </source>
</evidence>
<dbReference type="Gene3D" id="3.40.525.10">
    <property type="entry name" value="CRAL-TRIO lipid binding domain"/>
    <property type="match status" value="1"/>
</dbReference>
<dbReference type="InterPro" id="IPR001251">
    <property type="entry name" value="CRAL-TRIO_dom"/>
</dbReference>
<dbReference type="InterPro" id="IPR036273">
    <property type="entry name" value="CRAL/TRIO_N_dom_sf"/>
</dbReference>
<evidence type="ECO:0000259" key="2">
    <source>
        <dbReference type="PROSITE" id="PS50191"/>
    </source>
</evidence>
<feature type="compositionally biased region" description="Basic and acidic residues" evidence="1">
    <location>
        <begin position="303"/>
        <end position="313"/>
    </location>
</feature>
<dbReference type="InterPro" id="IPR036865">
    <property type="entry name" value="CRAL-TRIO_dom_sf"/>
</dbReference>
<gene>
    <name evidence="3" type="ORF">CDCA_CDCA11G3111</name>
</gene>
<evidence type="ECO:0000313" key="3">
    <source>
        <dbReference type="EMBL" id="KAK4537086.1"/>
    </source>
</evidence>
<proteinExistence type="predicted"/>
<dbReference type="PANTHER" id="PTHR45824">
    <property type="entry name" value="GH16843P"/>
    <property type="match status" value="1"/>
</dbReference>
<dbReference type="EMBL" id="JANCYW010000011">
    <property type="protein sequence ID" value="KAK4537086.1"/>
    <property type="molecule type" value="Genomic_DNA"/>
</dbReference>
<dbReference type="Proteomes" id="UP001301350">
    <property type="component" value="Unassembled WGS sequence"/>
</dbReference>
<dbReference type="SUPFAM" id="SSF46938">
    <property type="entry name" value="CRAL/TRIO N-terminal domain"/>
    <property type="match status" value="1"/>
</dbReference>
<comment type="caution">
    <text evidence="3">The sequence shown here is derived from an EMBL/GenBank/DDBJ whole genome shotgun (WGS) entry which is preliminary data.</text>
</comment>
<keyword evidence="4" id="KW-1185">Reference proteome</keyword>
<dbReference type="InterPro" id="IPR052578">
    <property type="entry name" value="PI_Transfer_CRAL-TRIO"/>
</dbReference>
<organism evidence="3 4">
    <name type="scientific">Cyanidium caldarium</name>
    <name type="common">Red alga</name>
    <dbReference type="NCBI Taxonomy" id="2771"/>
    <lineage>
        <taxon>Eukaryota</taxon>
        <taxon>Rhodophyta</taxon>
        <taxon>Bangiophyceae</taxon>
        <taxon>Cyanidiales</taxon>
        <taxon>Cyanidiaceae</taxon>
        <taxon>Cyanidium</taxon>
    </lineage>
</organism>
<feature type="compositionally biased region" description="Polar residues" evidence="1">
    <location>
        <begin position="323"/>
        <end position="333"/>
    </location>
</feature>
<dbReference type="AlphaFoldDB" id="A0AAV9IYC2"/>
<accession>A0AAV9IYC2</accession>
<dbReference type="SUPFAM" id="SSF52087">
    <property type="entry name" value="CRAL/TRIO domain"/>
    <property type="match status" value="1"/>
</dbReference>
<dbReference type="GO" id="GO:0008526">
    <property type="term" value="F:phosphatidylinositol transfer activity"/>
    <property type="evidence" value="ECO:0007669"/>
    <property type="project" value="TreeGrafter"/>
</dbReference>
<evidence type="ECO:0000313" key="4">
    <source>
        <dbReference type="Proteomes" id="UP001301350"/>
    </source>
</evidence>
<name>A0AAV9IYC2_CYACA</name>
<feature type="domain" description="CRAL-TRIO" evidence="2">
    <location>
        <begin position="139"/>
        <end position="285"/>
    </location>
</feature>